<feature type="compositionally biased region" description="Acidic residues" evidence="1">
    <location>
        <begin position="107"/>
        <end position="116"/>
    </location>
</feature>
<evidence type="ECO:0000313" key="3">
    <source>
        <dbReference type="Proteomes" id="UP000772434"/>
    </source>
</evidence>
<reference evidence="2" key="1">
    <citation type="submission" date="2020-11" db="EMBL/GenBank/DDBJ databases">
        <authorList>
            <consortium name="DOE Joint Genome Institute"/>
            <person name="Ahrendt S."/>
            <person name="Riley R."/>
            <person name="Andreopoulos W."/>
            <person name="Labutti K."/>
            <person name="Pangilinan J."/>
            <person name="Ruiz-Duenas F.J."/>
            <person name="Barrasa J.M."/>
            <person name="Sanchez-Garcia M."/>
            <person name="Camarero S."/>
            <person name="Miyauchi S."/>
            <person name="Serrano A."/>
            <person name="Linde D."/>
            <person name="Babiker R."/>
            <person name="Drula E."/>
            <person name="Ayuso-Fernandez I."/>
            <person name="Pacheco R."/>
            <person name="Padilla G."/>
            <person name="Ferreira P."/>
            <person name="Barriuso J."/>
            <person name="Kellner H."/>
            <person name="Castanera R."/>
            <person name="Alfaro M."/>
            <person name="Ramirez L."/>
            <person name="Pisabarro A.G."/>
            <person name="Kuo A."/>
            <person name="Tritt A."/>
            <person name="Lipzen A."/>
            <person name="He G."/>
            <person name="Yan M."/>
            <person name="Ng V."/>
            <person name="Cullen D."/>
            <person name="Martin F."/>
            <person name="Rosso M.-N."/>
            <person name="Henrissat B."/>
            <person name="Hibbett D."/>
            <person name="Martinez A.T."/>
            <person name="Grigoriev I.V."/>
        </authorList>
    </citation>
    <scope>NUCLEOTIDE SEQUENCE</scope>
    <source>
        <strain evidence="2">AH 40177</strain>
    </source>
</reference>
<gene>
    <name evidence="2" type="ORF">BDP27DRAFT_1332832</name>
</gene>
<keyword evidence="3" id="KW-1185">Reference proteome</keyword>
<evidence type="ECO:0000256" key="1">
    <source>
        <dbReference type="SAM" id="MobiDB-lite"/>
    </source>
</evidence>
<comment type="caution">
    <text evidence="2">The sequence shown here is derived from an EMBL/GenBank/DDBJ whole genome shotgun (WGS) entry which is preliminary data.</text>
</comment>
<feature type="region of interest" description="Disordered" evidence="1">
    <location>
        <begin position="101"/>
        <end position="128"/>
    </location>
</feature>
<evidence type="ECO:0000313" key="2">
    <source>
        <dbReference type="EMBL" id="KAF9064944.1"/>
    </source>
</evidence>
<protein>
    <submittedName>
        <fullName evidence="2">Uncharacterized protein</fullName>
    </submittedName>
</protein>
<proteinExistence type="predicted"/>
<dbReference type="Proteomes" id="UP000772434">
    <property type="component" value="Unassembled WGS sequence"/>
</dbReference>
<dbReference type="EMBL" id="JADNRY010000112">
    <property type="protein sequence ID" value="KAF9064944.1"/>
    <property type="molecule type" value="Genomic_DNA"/>
</dbReference>
<sequence>MTLFFPTLLAQSTESISCVSGNLSTPMFFTGLQDARCKYCQSTKEDTLSYTTYSTVQSYYYYYLWDVNDISRLPSAAWPGLLSKHLDLGMRDEIMRRRSNNARVVLEGDDSEDEFSDSSSEGSKSRSCHYVERYQLSPEV</sequence>
<dbReference type="AlphaFoldDB" id="A0A9P5PKJ8"/>
<accession>A0A9P5PKJ8</accession>
<organism evidence="2 3">
    <name type="scientific">Rhodocollybia butyracea</name>
    <dbReference type="NCBI Taxonomy" id="206335"/>
    <lineage>
        <taxon>Eukaryota</taxon>
        <taxon>Fungi</taxon>
        <taxon>Dikarya</taxon>
        <taxon>Basidiomycota</taxon>
        <taxon>Agaricomycotina</taxon>
        <taxon>Agaricomycetes</taxon>
        <taxon>Agaricomycetidae</taxon>
        <taxon>Agaricales</taxon>
        <taxon>Marasmiineae</taxon>
        <taxon>Omphalotaceae</taxon>
        <taxon>Rhodocollybia</taxon>
    </lineage>
</organism>
<name>A0A9P5PKJ8_9AGAR</name>